<dbReference type="AlphaFoldDB" id="A0A5E4G953"/>
<dbReference type="Proteomes" id="UP000327085">
    <property type="component" value="Chromosome 8"/>
</dbReference>
<organism evidence="2 3">
    <name type="scientific">Prunus dulcis</name>
    <name type="common">Almond</name>
    <name type="synonym">Amygdalus dulcis</name>
    <dbReference type="NCBI Taxonomy" id="3755"/>
    <lineage>
        <taxon>Eukaryota</taxon>
        <taxon>Viridiplantae</taxon>
        <taxon>Streptophyta</taxon>
        <taxon>Embryophyta</taxon>
        <taxon>Tracheophyta</taxon>
        <taxon>Spermatophyta</taxon>
        <taxon>Magnoliopsida</taxon>
        <taxon>eudicotyledons</taxon>
        <taxon>Gunneridae</taxon>
        <taxon>Pentapetalae</taxon>
        <taxon>rosids</taxon>
        <taxon>fabids</taxon>
        <taxon>Rosales</taxon>
        <taxon>Rosaceae</taxon>
        <taxon>Amygdaloideae</taxon>
        <taxon>Amygdaleae</taxon>
        <taxon>Prunus</taxon>
    </lineage>
</organism>
<feature type="non-terminal residue" evidence="2">
    <location>
        <position position="1"/>
    </location>
</feature>
<feature type="region of interest" description="Disordered" evidence="1">
    <location>
        <begin position="29"/>
        <end position="90"/>
    </location>
</feature>
<feature type="non-terminal residue" evidence="2">
    <location>
        <position position="101"/>
    </location>
</feature>
<feature type="compositionally biased region" description="Acidic residues" evidence="1">
    <location>
        <begin position="32"/>
        <end position="41"/>
    </location>
</feature>
<protein>
    <submittedName>
        <fullName evidence="2">PREDICTED: LOC109946780</fullName>
    </submittedName>
</protein>
<gene>
    <name evidence="2" type="ORF">ALMOND_2B014022</name>
</gene>
<dbReference type="InParanoid" id="A0A5E4G953"/>
<evidence type="ECO:0000313" key="2">
    <source>
        <dbReference type="EMBL" id="VVA36193.1"/>
    </source>
</evidence>
<dbReference type="EMBL" id="CABIKO010000435">
    <property type="protein sequence ID" value="VVA36193.1"/>
    <property type="molecule type" value="Genomic_DNA"/>
</dbReference>
<evidence type="ECO:0000313" key="3">
    <source>
        <dbReference type="Proteomes" id="UP000327085"/>
    </source>
</evidence>
<proteinExistence type="predicted"/>
<evidence type="ECO:0000256" key="1">
    <source>
        <dbReference type="SAM" id="MobiDB-lite"/>
    </source>
</evidence>
<accession>A0A5E4G953</accession>
<sequence length="101" mass="10409">PSLTKNVGGQSVQAGEVIVSSVIAAGDLELPSADEEDDVEAEQTPAEAVPSGRRKRKGPAPPLDNTARPGIPAGSPSPPPTKLKKLKKKSEVEYVAVEEAA</sequence>
<reference evidence="3" key="1">
    <citation type="journal article" date="2020" name="Plant J.">
        <title>Transposons played a major role in the diversification between the closely related almond and peach genomes: results from the almond genome sequence.</title>
        <authorList>
            <person name="Alioto T."/>
            <person name="Alexiou K.G."/>
            <person name="Bardil A."/>
            <person name="Barteri F."/>
            <person name="Castanera R."/>
            <person name="Cruz F."/>
            <person name="Dhingra A."/>
            <person name="Duval H."/>
            <person name="Fernandez I Marti A."/>
            <person name="Frias L."/>
            <person name="Galan B."/>
            <person name="Garcia J.L."/>
            <person name="Howad W."/>
            <person name="Gomez-Garrido J."/>
            <person name="Gut M."/>
            <person name="Julca I."/>
            <person name="Morata J."/>
            <person name="Puigdomenech P."/>
            <person name="Ribeca P."/>
            <person name="Rubio Cabetas M.J."/>
            <person name="Vlasova A."/>
            <person name="Wirthensohn M."/>
            <person name="Garcia-Mas J."/>
            <person name="Gabaldon T."/>
            <person name="Casacuberta J.M."/>
            <person name="Arus P."/>
        </authorList>
    </citation>
    <scope>NUCLEOTIDE SEQUENCE [LARGE SCALE GENOMIC DNA]</scope>
    <source>
        <strain evidence="3">cv. Texas</strain>
    </source>
</reference>
<dbReference type="Gramene" id="VVA36193">
    <property type="protein sequence ID" value="VVA36193"/>
    <property type="gene ID" value="Prudul26B014022"/>
</dbReference>
<name>A0A5E4G953_PRUDU</name>